<dbReference type="eggNOG" id="ENOG502R6U3">
    <property type="taxonomic scope" value="Eukaryota"/>
</dbReference>
<dbReference type="STRING" id="1284197.S8BQM8"/>
<dbReference type="Proteomes" id="UP000015100">
    <property type="component" value="Unassembled WGS sequence"/>
</dbReference>
<proteinExistence type="predicted"/>
<organism evidence="1 2">
    <name type="scientific">Dactylellina haptotyla (strain CBS 200.50)</name>
    <name type="common">Nematode-trapping fungus</name>
    <name type="synonym">Monacrosporium haptotylum</name>
    <dbReference type="NCBI Taxonomy" id="1284197"/>
    <lineage>
        <taxon>Eukaryota</taxon>
        <taxon>Fungi</taxon>
        <taxon>Dikarya</taxon>
        <taxon>Ascomycota</taxon>
        <taxon>Pezizomycotina</taxon>
        <taxon>Orbiliomycetes</taxon>
        <taxon>Orbiliales</taxon>
        <taxon>Orbiliaceae</taxon>
        <taxon>Dactylellina</taxon>
    </lineage>
</organism>
<keyword evidence="2" id="KW-1185">Reference proteome</keyword>
<dbReference type="OMA" id="CVIPEYT"/>
<protein>
    <recommendedName>
        <fullName evidence="3">ABA 3 protein</fullName>
    </recommendedName>
</protein>
<comment type="caution">
    <text evidence="1">The sequence shown here is derived from an EMBL/GenBank/DDBJ whole genome shotgun (WGS) entry which is preliminary data.</text>
</comment>
<dbReference type="AlphaFoldDB" id="S8BQM8"/>
<evidence type="ECO:0008006" key="3">
    <source>
        <dbReference type="Google" id="ProtNLM"/>
    </source>
</evidence>
<evidence type="ECO:0000313" key="1">
    <source>
        <dbReference type="EMBL" id="EPS37552.1"/>
    </source>
</evidence>
<dbReference type="EMBL" id="AQGS01000635">
    <property type="protein sequence ID" value="EPS37552.1"/>
    <property type="molecule type" value="Genomic_DNA"/>
</dbReference>
<dbReference type="HOGENOM" id="CLU_707921_0_0_1"/>
<reference evidence="2" key="2">
    <citation type="submission" date="2013-04" db="EMBL/GenBank/DDBJ databases">
        <title>Genomic mechanisms accounting for the adaptation to parasitism in nematode-trapping fungi.</title>
        <authorList>
            <person name="Ahren D.G."/>
        </authorList>
    </citation>
    <scope>NUCLEOTIDE SEQUENCE [LARGE SCALE GENOMIC DNA]</scope>
    <source>
        <strain evidence="2">CBS 200.50</strain>
    </source>
</reference>
<dbReference type="OrthoDB" id="2821964at2759"/>
<evidence type="ECO:0000313" key="2">
    <source>
        <dbReference type="Proteomes" id="UP000015100"/>
    </source>
</evidence>
<reference evidence="1 2" key="1">
    <citation type="journal article" date="2013" name="PLoS Genet.">
        <title>Genomic mechanisms accounting for the adaptation to parasitism in nematode-trapping fungi.</title>
        <authorList>
            <person name="Meerupati T."/>
            <person name="Andersson K.M."/>
            <person name="Friman E."/>
            <person name="Kumar D."/>
            <person name="Tunlid A."/>
            <person name="Ahren D."/>
        </authorList>
    </citation>
    <scope>NUCLEOTIDE SEQUENCE [LARGE SCALE GENOMIC DNA]</scope>
    <source>
        <strain evidence="1 2">CBS 200.50</strain>
    </source>
</reference>
<sequence length="390" mass="45093">MADTTTSPPAKSRWFYPEELKDDLLNLEIPDALKAETLNCSWEYVRCVIPHWTNWDRYIAYTRIVIMQCICEFQGDLFRPEETDTMVGYKLQDLVDILFAGTPIHGQMSREIHAYFVPASEKSSSNKDGSELFRRYVNALAHSPKDYFRLRDCDASARFTIAAAWACNDVDLSKNWFNEDQWQILAELALGLYDSVAFFKHRAEGEVCNFFAYVGGDIRIETTRLYREAMWALDTALQGKQENVYVISFMRPFGGPCHIMMRRYRFVEEGLTLGRPENAEVVSQTGKNVNLWFRVEPNAKMPEKERYNSVMARKDDLMYEGLAECLERSNTVQCSDCVQKSTYGADDLYQFGGVKLCVGCQQKWKQWVTSFPARMAEAFPEVKSLPNYWV</sequence>
<accession>S8BQM8</accession>
<gene>
    <name evidence="1" type="ORF">H072_8759</name>
</gene>
<name>S8BQM8_DACHA</name>